<accession>A0A0L0F3X7</accession>
<keyword evidence="2" id="KW-1185">Reference proteome</keyword>
<dbReference type="EMBL" id="KQ249067">
    <property type="protein sequence ID" value="KNC71309.1"/>
    <property type="molecule type" value="Genomic_DNA"/>
</dbReference>
<proteinExistence type="predicted"/>
<evidence type="ECO:0000313" key="2">
    <source>
        <dbReference type="Proteomes" id="UP000054560"/>
    </source>
</evidence>
<organism evidence="1 2">
    <name type="scientific">Sphaeroforma arctica JP610</name>
    <dbReference type="NCBI Taxonomy" id="667725"/>
    <lineage>
        <taxon>Eukaryota</taxon>
        <taxon>Ichthyosporea</taxon>
        <taxon>Ichthyophonida</taxon>
        <taxon>Sphaeroforma</taxon>
    </lineage>
</organism>
<dbReference type="AlphaFoldDB" id="A0A0L0F3X7"/>
<protein>
    <submittedName>
        <fullName evidence="1">Uncharacterized protein</fullName>
    </submittedName>
</protein>
<sequence length="84" mass="9773">MDWERPEVKALWNKFLGDVKEPHDPRLPACLAEVEDLRNMAYGFDIKVVNRKVLAEQFCILLFDDVASVSLAEFASKGWLKRHR</sequence>
<evidence type="ECO:0000313" key="1">
    <source>
        <dbReference type="EMBL" id="KNC71309.1"/>
    </source>
</evidence>
<dbReference type="GeneID" id="25916656"/>
<name>A0A0L0F3X7_9EUKA</name>
<reference evidence="1 2" key="1">
    <citation type="submission" date="2011-02" db="EMBL/GenBank/DDBJ databases">
        <title>The Genome Sequence of Sphaeroforma arctica JP610.</title>
        <authorList>
            <consortium name="The Broad Institute Genome Sequencing Platform"/>
            <person name="Russ C."/>
            <person name="Cuomo C."/>
            <person name="Young S.K."/>
            <person name="Zeng Q."/>
            <person name="Gargeya S."/>
            <person name="Alvarado L."/>
            <person name="Berlin A."/>
            <person name="Chapman S.B."/>
            <person name="Chen Z."/>
            <person name="Freedman E."/>
            <person name="Gellesch M."/>
            <person name="Goldberg J."/>
            <person name="Griggs A."/>
            <person name="Gujja S."/>
            <person name="Heilman E."/>
            <person name="Heiman D."/>
            <person name="Howarth C."/>
            <person name="Mehta T."/>
            <person name="Neiman D."/>
            <person name="Pearson M."/>
            <person name="Roberts A."/>
            <person name="Saif S."/>
            <person name="Shea T."/>
            <person name="Shenoy N."/>
            <person name="Sisk P."/>
            <person name="Stolte C."/>
            <person name="Sykes S."/>
            <person name="White J."/>
            <person name="Yandava C."/>
            <person name="Burger G."/>
            <person name="Gray M.W."/>
            <person name="Holland P.W.H."/>
            <person name="King N."/>
            <person name="Lang F.B.F."/>
            <person name="Roger A.J."/>
            <person name="Ruiz-Trillo I."/>
            <person name="Haas B."/>
            <person name="Nusbaum C."/>
            <person name="Birren B."/>
        </authorList>
    </citation>
    <scope>NUCLEOTIDE SEQUENCE [LARGE SCALE GENOMIC DNA]</scope>
    <source>
        <strain evidence="1 2">JP610</strain>
    </source>
</reference>
<dbReference type="RefSeq" id="XP_014145211.1">
    <property type="nucleotide sequence ID" value="XM_014289736.1"/>
</dbReference>
<gene>
    <name evidence="1" type="ORF">SARC_16152</name>
</gene>
<dbReference type="Proteomes" id="UP000054560">
    <property type="component" value="Unassembled WGS sequence"/>
</dbReference>